<reference evidence="3 4" key="1">
    <citation type="submission" date="2016-10" db="EMBL/GenBank/DDBJ databases">
        <authorList>
            <person name="de Groot N.N."/>
        </authorList>
    </citation>
    <scope>NUCLEOTIDE SEQUENCE [LARGE SCALE GENOMIC DNA]</scope>
    <source>
        <strain evidence="3 4">CGMCC 4.3510</strain>
    </source>
</reference>
<dbReference type="InterPro" id="IPR050966">
    <property type="entry name" value="Glutamyl_endopeptidase"/>
</dbReference>
<evidence type="ECO:0008006" key="5">
    <source>
        <dbReference type="Google" id="ProtNLM"/>
    </source>
</evidence>
<name>A0A1I2ELD4_9ACTN</name>
<protein>
    <recommendedName>
        <fullName evidence="5">Serine protease</fullName>
    </recommendedName>
</protein>
<sequence>MSSKRSSRPARGNSRESSRGNTRGNTRVKSPSRSSIRRPFVAAATAAVLLAGGATACGSSGSSSDAKPHASATAGNDLGLPTSFPTSLNDLKQWEKAYKKGGWKNWDKAKWLRKAADFVNPVIDGLWSDDRMKGADQSDKKVPTDVPADQGQSDPAPDPVQASRVTAPYHKAAPGVGKLFFDGPKGSMVCSATVVEDPAHPGKSNLVWTAGHCVHAGKAGGWYRNIAFVPAYNDTGRSADELQGASRDVLAPYGVFWADWASTSDEWISTGAESGGSGSPYDFAVLHVKPEDGAGSKSLEETVGSAMPVWFDAPSATKIDAMGAWGYPAAAPFNGQQMYDCVGRPGRLSLDADAPTEYRIGCTMTGGSSGGGWFAQRPDGTTALVSNTSIGPVTNTWLAGPHLGTEAKKVFDGVSEKFS</sequence>
<dbReference type="EMBL" id="FONG01000006">
    <property type="protein sequence ID" value="SFE93181.1"/>
    <property type="molecule type" value="Genomic_DNA"/>
</dbReference>
<dbReference type="STRING" id="380248.SAMN05216251_106255"/>
<feature type="region of interest" description="Disordered" evidence="2">
    <location>
        <begin position="54"/>
        <end position="85"/>
    </location>
</feature>
<evidence type="ECO:0000313" key="3">
    <source>
        <dbReference type="EMBL" id="SFE93181.1"/>
    </source>
</evidence>
<accession>A0A1I2ELD4</accession>
<gene>
    <name evidence="3" type="ORF">SAMN05216251_106255</name>
</gene>
<keyword evidence="4" id="KW-1185">Reference proteome</keyword>
<dbReference type="InterPro" id="IPR043504">
    <property type="entry name" value="Peptidase_S1_PA_chymotrypsin"/>
</dbReference>
<dbReference type="InterPro" id="IPR009003">
    <property type="entry name" value="Peptidase_S1_PA"/>
</dbReference>
<evidence type="ECO:0000256" key="1">
    <source>
        <dbReference type="ARBA" id="ARBA00022729"/>
    </source>
</evidence>
<dbReference type="SUPFAM" id="SSF50494">
    <property type="entry name" value="Trypsin-like serine proteases"/>
    <property type="match status" value="1"/>
</dbReference>
<dbReference type="PANTHER" id="PTHR15462">
    <property type="entry name" value="SERINE PROTEASE"/>
    <property type="match status" value="1"/>
</dbReference>
<evidence type="ECO:0000313" key="4">
    <source>
        <dbReference type="Proteomes" id="UP000199323"/>
    </source>
</evidence>
<proteinExistence type="predicted"/>
<feature type="compositionally biased region" description="Polar residues" evidence="2">
    <location>
        <begin position="19"/>
        <end position="34"/>
    </location>
</feature>
<keyword evidence="1" id="KW-0732">Signal</keyword>
<feature type="region of interest" description="Disordered" evidence="2">
    <location>
        <begin position="1"/>
        <end position="37"/>
    </location>
</feature>
<feature type="compositionally biased region" description="Basic and acidic residues" evidence="2">
    <location>
        <begin position="129"/>
        <end position="143"/>
    </location>
</feature>
<feature type="compositionally biased region" description="Low complexity" evidence="2">
    <location>
        <begin position="54"/>
        <end position="71"/>
    </location>
</feature>
<evidence type="ECO:0000256" key="2">
    <source>
        <dbReference type="SAM" id="MobiDB-lite"/>
    </source>
</evidence>
<dbReference type="Proteomes" id="UP000199323">
    <property type="component" value="Unassembled WGS sequence"/>
</dbReference>
<dbReference type="AlphaFoldDB" id="A0A1I2ELD4"/>
<feature type="region of interest" description="Disordered" evidence="2">
    <location>
        <begin position="129"/>
        <end position="161"/>
    </location>
</feature>
<dbReference type="RefSeq" id="WP_407640649.1">
    <property type="nucleotide sequence ID" value="NZ_FONG01000006.1"/>
</dbReference>
<dbReference type="PANTHER" id="PTHR15462:SF19">
    <property type="entry name" value="PEPTIDASE S1 DOMAIN-CONTAINING PROTEIN"/>
    <property type="match status" value="1"/>
</dbReference>
<organism evidence="3 4">
    <name type="scientific">Actinacidiphila alni</name>
    <dbReference type="NCBI Taxonomy" id="380248"/>
    <lineage>
        <taxon>Bacteria</taxon>
        <taxon>Bacillati</taxon>
        <taxon>Actinomycetota</taxon>
        <taxon>Actinomycetes</taxon>
        <taxon>Kitasatosporales</taxon>
        <taxon>Streptomycetaceae</taxon>
        <taxon>Actinacidiphila</taxon>
    </lineage>
</organism>
<dbReference type="Gene3D" id="2.40.10.10">
    <property type="entry name" value="Trypsin-like serine proteases"/>
    <property type="match status" value="2"/>
</dbReference>